<comment type="caution">
    <text evidence="2">The sequence shown here is derived from an EMBL/GenBank/DDBJ whole genome shotgun (WGS) entry which is preliminary data.</text>
</comment>
<evidence type="ECO:0000313" key="2">
    <source>
        <dbReference type="EMBL" id="RST87344.1"/>
    </source>
</evidence>
<dbReference type="EMBL" id="RWKW01000020">
    <property type="protein sequence ID" value="RST87344.1"/>
    <property type="molecule type" value="Genomic_DNA"/>
</dbReference>
<keyword evidence="3" id="KW-1185">Reference proteome</keyword>
<evidence type="ECO:0000256" key="1">
    <source>
        <dbReference type="SAM" id="SignalP"/>
    </source>
</evidence>
<dbReference type="Gene3D" id="1.25.40.10">
    <property type="entry name" value="Tetratricopeptide repeat domain"/>
    <property type="match status" value="1"/>
</dbReference>
<evidence type="ECO:0000313" key="3">
    <source>
        <dbReference type="Proteomes" id="UP000278398"/>
    </source>
</evidence>
<dbReference type="SUPFAM" id="SSF48452">
    <property type="entry name" value="TPR-like"/>
    <property type="match status" value="1"/>
</dbReference>
<gene>
    <name evidence="2" type="ORF">EJC49_05945</name>
</gene>
<dbReference type="OrthoDB" id="7812878at2"/>
<dbReference type="InterPro" id="IPR011990">
    <property type="entry name" value="TPR-like_helical_dom_sf"/>
</dbReference>
<dbReference type="Pfam" id="PF13371">
    <property type="entry name" value="TPR_9"/>
    <property type="match status" value="1"/>
</dbReference>
<reference evidence="2 3" key="1">
    <citation type="submission" date="2018-12" db="EMBL/GenBank/DDBJ databases">
        <title>Mesorhizobium carbonis sp. nov., isolated from coal mine water.</title>
        <authorList>
            <person name="Xin W."/>
            <person name="Xu Z."/>
            <person name="Xiang F."/>
            <person name="Zhang J."/>
            <person name="Xi L."/>
            <person name="Liu J."/>
        </authorList>
    </citation>
    <scope>NUCLEOTIDE SEQUENCE [LARGE SCALE GENOMIC DNA]</scope>
    <source>
        <strain evidence="2 3">B2.3</strain>
    </source>
</reference>
<keyword evidence="1" id="KW-0732">Signal</keyword>
<protein>
    <submittedName>
        <fullName evidence="2">Tetratricopeptide repeat protein</fullName>
    </submittedName>
</protein>
<dbReference type="Proteomes" id="UP000278398">
    <property type="component" value="Unassembled WGS sequence"/>
</dbReference>
<organism evidence="2 3">
    <name type="scientific">Aquibium carbonis</name>
    <dbReference type="NCBI Taxonomy" id="2495581"/>
    <lineage>
        <taxon>Bacteria</taxon>
        <taxon>Pseudomonadati</taxon>
        <taxon>Pseudomonadota</taxon>
        <taxon>Alphaproteobacteria</taxon>
        <taxon>Hyphomicrobiales</taxon>
        <taxon>Phyllobacteriaceae</taxon>
        <taxon>Aquibium</taxon>
    </lineage>
</organism>
<sequence>MWTQAILAGALVAFATSASAQTNTNVAPKVVAAPQVGVDIATLQAKRSALFQRMLEKPDDLDAAFQYAALSAQVGDLEAAIATLERMLIFAPGLPRLQLELGVLYYRLGAYVTARTYFQAAIAGPQVPDAVRLKVEEYLSGIATAEMDTRFSGQLRAGVRYQTNANRAPGLGTVLTSGGLTIDPGSVGAADGNAYIAGNLHGSYDLPSQGDSLEADLVFYGSKQFKRDELDTALAELTFGPAFDMGRFGVDNAVLGVYGIASGVFVDDHFYSAAGGIGTRFVIRPTARTSSLTAFEYRYRDYQESSAAPTANRRDGNEYRLYTSNSYIVTPVLMLNGGGYVQRTESDFGYLAYVEAGVSASFSYAFASPFGKSYGPWTLSPTAGYVYRDYDDPDPVIDPTLSEVDHEAYVGASLLVPVAKSWSLMADTEYRNVSSNYAIRDYDNLSVSLSVVKRF</sequence>
<name>A0A429Z127_9HYPH</name>
<feature type="signal peptide" evidence="1">
    <location>
        <begin position="1"/>
        <end position="20"/>
    </location>
</feature>
<accession>A0A429Z127</accession>
<dbReference type="RefSeq" id="WP_126698543.1">
    <property type="nucleotide sequence ID" value="NZ_RWKW01000020.1"/>
</dbReference>
<proteinExistence type="predicted"/>
<feature type="chain" id="PRO_5019252188" evidence="1">
    <location>
        <begin position="21"/>
        <end position="455"/>
    </location>
</feature>
<dbReference type="AlphaFoldDB" id="A0A429Z127"/>